<feature type="compositionally biased region" description="Basic and acidic residues" evidence="1">
    <location>
        <begin position="84"/>
        <end position="109"/>
    </location>
</feature>
<dbReference type="EMBL" id="BLXT01001916">
    <property type="protein sequence ID" value="GFN89055.1"/>
    <property type="molecule type" value="Genomic_DNA"/>
</dbReference>
<protein>
    <submittedName>
        <fullName evidence="2">Uncharacterized protein</fullName>
    </submittedName>
</protein>
<feature type="compositionally biased region" description="Basic and acidic residues" evidence="1">
    <location>
        <begin position="25"/>
        <end position="36"/>
    </location>
</feature>
<dbReference type="AlphaFoldDB" id="A0AAV3YZS5"/>
<proteinExistence type="predicted"/>
<keyword evidence="3" id="KW-1185">Reference proteome</keyword>
<sequence length="109" mass="11809">MLWRLANKKIYRCMAEVSGVYKGESASRPEECRQGEKPVPAVGLPSARKADAGVISTAPRGGVRKNSATRAGPALEVMDNLQSEMKDGERESCTCGNELRRAGRSKEDV</sequence>
<evidence type="ECO:0000256" key="1">
    <source>
        <dbReference type="SAM" id="MobiDB-lite"/>
    </source>
</evidence>
<feature type="region of interest" description="Disordered" evidence="1">
    <location>
        <begin position="24"/>
        <end position="109"/>
    </location>
</feature>
<accession>A0AAV3YZS5</accession>
<name>A0AAV3YZS5_9GAST</name>
<gene>
    <name evidence="2" type="ORF">PoB_001556100</name>
</gene>
<evidence type="ECO:0000313" key="3">
    <source>
        <dbReference type="Proteomes" id="UP000735302"/>
    </source>
</evidence>
<organism evidence="2 3">
    <name type="scientific">Plakobranchus ocellatus</name>
    <dbReference type="NCBI Taxonomy" id="259542"/>
    <lineage>
        <taxon>Eukaryota</taxon>
        <taxon>Metazoa</taxon>
        <taxon>Spiralia</taxon>
        <taxon>Lophotrochozoa</taxon>
        <taxon>Mollusca</taxon>
        <taxon>Gastropoda</taxon>
        <taxon>Heterobranchia</taxon>
        <taxon>Euthyneura</taxon>
        <taxon>Panpulmonata</taxon>
        <taxon>Sacoglossa</taxon>
        <taxon>Placobranchoidea</taxon>
        <taxon>Plakobranchidae</taxon>
        <taxon>Plakobranchus</taxon>
    </lineage>
</organism>
<dbReference type="Proteomes" id="UP000735302">
    <property type="component" value="Unassembled WGS sequence"/>
</dbReference>
<reference evidence="2 3" key="1">
    <citation type="journal article" date="2021" name="Elife">
        <title>Chloroplast acquisition without the gene transfer in kleptoplastic sea slugs, Plakobranchus ocellatus.</title>
        <authorList>
            <person name="Maeda T."/>
            <person name="Takahashi S."/>
            <person name="Yoshida T."/>
            <person name="Shimamura S."/>
            <person name="Takaki Y."/>
            <person name="Nagai Y."/>
            <person name="Toyoda A."/>
            <person name="Suzuki Y."/>
            <person name="Arimoto A."/>
            <person name="Ishii H."/>
            <person name="Satoh N."/>
            <person name="Nishiyama T."/>
            <person name="Hasebe M."/>
            <person name="Maruyama T."/>
            <person name="Minagawa J."/>
            <person name="Obokata J."/>
            <person name="Shigenobu S."/>
        </authorList>
    </citation>
    <scope>NUCLEOTIDE SEQUENCE [LARGE SCALE GENOMIC DNA]</scope>
</reference>
<comment type="caution">
    <text evidence="2">The sequence shown here is derived from an EMBL/GenBank/DDBJ whole genome shotgun (WGS) entry which is preliminary data.</text>
</comment>
<evidence type="ECO:0000313" key="2">
    <source>
        <dbReference type="EMBL" id="GFN89055.1"/>
    </source>
</evidence>